<keyword evidence="3" id="KW-1185">Reference proteome</keyword>
<proteinExistence type="predicted"/>
<reference evidence="2 3" key="1">
    <citation type="submission" date="2023-11" db="EMBL/GenBank/DDBJ databases">
        <authorList>
            <person name="Hedman E."/>
            <person name="Englund M."/>
            <person name="Stromberg M."/>
            <person name="Nyberg Akerstrom W."/>
            <person name="Nylinder S."/>
            <person name="Jareborg N."/>
            <person name="Kallberg Y."/>
            <person name="Kronander E."/>
        </authorList>
    </citation>
    <scope>NUCLEOTIDE SEQUENCE [LARGE SCALE GENOMIC DNA]</scope>
</reference>
<dbReference type="InterPro" id="IPR029526">
    <property type="entry name" value="PGBD"/>
</dbReference>
<name>A0AAV1LCJ6_9NEOP</name>
<evidence type="ECO:0000313" key="2">
    <source>
        <dbReference type="EMBL" id="CAK1591782.1"/>
    </source>
</evidence>
<evidence type="ECO:0000259" key="1">
    <source>
        <dbReference type="Pfam" id="PF13843"/>
    </source>
</evidence>
<dbReference type="Pfam" id="PF13843">
    <property type="entry name" value="DDE_Tnp_1_7"/>
    <property type="match status" value="1"/>
</dbReference>
<comment type="caution">
    <text evidence="2">The sequence shown here is derived from an EMBL/GenBank/DDBJ whole genome shotgun (WGS) entry which is preliminary data.</text>
</comment>
<dbReference type="Proteomes" id="UP001314205">
    <property type="component" value="Unassembled WGS sequence"/>
</dbReference>
<organism evidence="2 3">
    <name type="scientific">Parnassius mnemosyne</name>
    <name type="common">clouded apollo</name>
    <dbReference type="NCBI Taxonomy" id="213953"/>
    <lineage>
        <taxon>Eukaryota</taxon>
        <taxon>Metazoa</taxon>
        <taxon>Ecdysozoa</taxon>
        <taxon>Arthropoda</taxon>
        <taxon>Hexapoda</taxon>
        <taxon>Insecta</taxon>
        <taxon>Pterygota</taxon>
        <taxon>Neoptera</taxon>
        <taxon>Endopterygota</taxon>
        <taxon>Lepidoptera</taxon>
        <taxon>Glossata</taxon>
        <taxon>Ditrysia</taxon>
        <taxon>Papilionoidea</taxon>
        <taxon>Papilionidae</taxon>
        <taxon>Parnassiinae</taxon>
        <taxon>Parnassini</taxon>
        <taxon>Parnassius</taxon>
        <taxon>Driopa</taxon>
    </lineage>
</organism>
<dbReference type="AlphaFoldDB" id="A0AAV1LCJ6"/>
<feature type="domain" description="PiggyBac transposable element-derived protein" evidence="1">
    <location>
        <begin position="10"/>
        <end position="82"/>
    </location>
</feature>
<accession>A0AAV1LCJ6</accession>
<evidence type="ECO:0000313" key="3">
    <source>
        <dbReference type="Proteomes" id="UP001314205"/>
    </source>
</evidence>
<gene>
    <name evidence="2" type="ORF">PARMNEM_LOCUS11942</name>
</gene>
<sequence>MTRDCIEEEDFWNILFSEDILQIVVQHTNRRLQDMRHKYEKEDRPELKDIDVIELRALIGCLLLTAIFKSNKEDTASLFATDVKGREIFRCSF</sequence>
<dbReference type="EMBL" id="CAVLGL010000087">
    <property type="protein sequence ID" value="CAK1591782.1"/>
    <property type="molecule type" value="Genomic_DNA"/>
</dbReference>
<protein>
    <recommendedName>
        <fullName evidence="1">PiggyBac transposable element-derived protein domain-containing protein</fullName>
    </recommendedName>
</protein>